<dbReference type="OrthoDB" id="4838114at2759"/>
<sequence length="470" mass="51664">MSQVEHDYPPREVHRPNIDRHAADDLSYIQAPPSVAAGRVQIYTASSSPSYSRTSSDSIHSNTYAAMEDQVMIPSKPSQHHPGQQPEEQAPVLPQKSALRSSRLLDNLVGLKLTMPDPPSFTQTPHDEYMSSEEDASSTAGDFSDFEYDSSSDDVCPSPAKDRRSHEVTARVVSVIFSGKPSVVDVPQNRRSISPTSFERRQSIMDLAAQSLAQDHHTEVKRRRMSVTSTSSDSVSTKPTRTAHPPRSSSMQPTATYNTFKKSKPAFLQIDPYANGSVYSLDVLQEPKEAEHEDDRPRTPRTPTKLFKGVARTLSLMKKRSTPRMNQAFLSSSSSSENVSIATSPSKRSILGEPLCEAPQEMGEEAIDGASELAVPPPPQRPPPQPYSAAVTYDDIVRVAKRNERIERNNEKLLSVARTPTSDLAESPISPMSTSSAISTNTNATTGKRMSSFNAARRRMSIKLTGKLQL</sequence>
<feature type="compositionally biased region" description="Low complexity" evidence="1">
    <location>
        <begin position="433"/>
        <end position="446"/>
    </location>
</feature>
<dbReference type="EMBL" id="MAVT02000051">
    <property type="protein sequence ID" value="POS80440.1"/>
    <property type="molecule type" value="Genomic_DNA"/>
</dbReference>
<evidence type="ECO:0000313" key="3">
    <source>
        <dbReference type="Proteomes" id="UP000094444"/>
    </source>
</evidence>
<comment type="caution">
    <text evidence="2">The sequence shown here is derived from an EMBL/GenBank/DDBJ whole genome shotgun (WGS) entry which is preliminary data.</text>
</comment>
<name>A0A2P5ID52_DIAHE</name>
<dbReference type="InParanoid" id="A0A2P5ID52"/>
<keyword evidence="3" id="KW-1185">Reference proteome</keyword>
<gene>
    <name evidence="2" type="ORF">DHEL01_v201171</name>
</gene>
<proteinExistence type="predicted"/>
<reference evidence="2" key="1">
    <citation type="submission" date="2017-09" db="EMBL/GenBank/DDBJ databases">
        <title>Polyketide synthases of a Diaporthe helianthi virulent isolate.</title>
        <authorList>
            <person name="Baroncelli R."/>
        </authorList>
    </citation>
    <scope>NUCLEOTIDE SEQUENCE [LARGE SCALE GENOMIC DNA]</scope>
    <source>
        <strain evidence="2">7/96</strain>
    </source>
</reference>
<feature type="region of interest" description="Disordered" evidence="1">
    <location>
        <begin position="213"/>
        <end position="254"/>
    </location>
</feature>
<dbReference type="Proteomes" id="UP000094444">
    <property type="component" value="Unassembled WGS sequence"/>
</dbReference>
<dbReference type="AlphaFoldDB" id="A0A2P5ID52"/>
<accession>A0A2P5ID52</accession>
<evidence type="ECO:0000256" key="1">
    <source>
        <dbReference type="SAM" id="MobiDB-lite"/>
    </source>
</evidence>
<feature type="region of interest" description="Disordered" evidence="1">
    <location>
        <begin position="113"/>
        <end position="163"/>
    </location>
</feature>
<evidence type="ECO:0000313" key="2">
    <source>
        <dbReference type="EMBL" id="POS80440.1"/>
    </source>
</evidence>
<feature type="compositionally biased region" description="Low complexity" evidence="1">
    <location>
        <begin position="226"/>
        <end position="237"/>
    </location>
</feature>
<organism evidence="2 3">
    <name type="scientific">Diaporthe helianthi</name>
    <dbReference type="NCBI Taxonomy" id="158607"/>
    <lineage>
        <taxon>Eukaryota</taxon>
        <taxon>Fungi</taxon>
        <taxon>Dikarya</taxon>
        <taxon>Ascomycota</taxon>
        <taxon>Pezizomycotina</taxon>
        <taxon>Sordariomycetes</taxon>
        <taxon>Sordariomycetidae</taxon>
        <taxon>Diaporthales</taxon>
        <taxon>Diaporthaceae</taxon>
        <taxon>Diaporthe</taxon>
    </lineage>
</organism>
<dbReference type="STRING" id="158607.A0A2P5ID52"/>
<feature type="region of interest" description="Disordered" evidence="1">
    <location>
        <begin position="423"/>
        <end position="458"/>
    </location>
</feature>
<protein>
    <submittedName>
        <fullName evidence="2">Uncharacterized protein</fullName>
    </submittedName>
</protein>
<feature type="region of interest" description="Disordered" evidence="1">
    <location>
        <begin position="74"/>
        <end position="95"/>
    </location>
</feature>